<gene>
    <name evidence="2" type="ORF">HOLleu_31252</name>
</gene>
<name>A0A9Q0YPZ9_HOLLE</name>
<evidence type="ECO:0000313" key="2">
    <source>
        <dbReference type="EMBL" id="KAJ8026437.1"/>
    </source>
</evidence>
<proteinExistence type="predicted"/>
<dbReference type="AlphaFoldDB" id="A0A9Q0YPZ9"/>
<accession>A0A9Q0YPZ9</accession>
<feature type="chain" id="PRO_5040223957" evidence="1">
    <location>
        <begin position="20"/>
        <end position="661"/>
    </location>
</feature>
<protein>
    <submittedName>
        <fullName evidence="2">Uncharacterized protein</fullName>
    </submittedName>
</protein>
<feature type="signal peptide" evidence="1">
    <location>
        <begin position="1"/>
        <end position="19"/>
    </location>
</feature>
<dbReference type="Proteomes" id="UP001152320">
    <property type="component" value="Chromosome 16"/>
</dbReference>
<organism evidence="2 3">
    <name type="scientific">Holothuria leucospilota</name>
    <name type="common">Black long sea cucumber</name>
    <name type="synonym">Mertensiothuria leucospilota</name>
    <dbReference type="NCBI Taxonomy" id="206669"/>
    <lineage>
        <taxon>Eukaryota</taxon>
        <taxon>Metazoa</taxon>
        <taxon>Echinodermata</taxon>
        <taxon>Eleutherozoa</taxon>
        <taxon>Echinozoa</taxon>
        <taxon>Holothuroidea</taxon>
        <taxon>Aspidochirotacea</taxon>
        <taxon>Aspidochirotida</taxon>
        <taxon>Holothuriidae</taxon>
        <taxon>Holothuria</taxon>
    </lineage>
</organism>
<keyword evidence="1" id="KW-0732">Signal</keyword>
<dbReference type="EMBL" id="JAIZAY010000016">
    <property type="protein sequence ID" value="KAJ8026437.1"/>
    <property type="molecule type" value="Genomic_DNA"/>
</dbReference>
<keyword evidence="3" id="KW-1185">Reference proteome</keyword>
<comment type="caution">
    <text evidence="2">The sequence shown here is derived from an EMBL/GenBank/DDBJ whole genome shotgun (WGS) entry which is preliminary data.</text>
</comment>
<reference evidence="2" key="1">
    <citation type="submission" date="2021-10" db="EMBL/GenBank/DDBJ databases">
        <title>Tropical sea cucumber genome reveals ecological adaptation and Cuvierian tubules defense mechanism.</title>
        <authorList>
            <person name="Chen T."/>
        </authorList>
    </citation>
    <scope>NUCLEOTIDE SEQUENCE</scope>
    <source>
        <strain evidence="2">Nanhai2018</strain>
        <tissue evidence="2">Muscle</tissue>
    </source>
</reference>
<sequence length="661" mass="73710">MWQFKAIVFFLAVSHLIESRSPPYPGYEPEISTYVGVPGEIIDGISVKDIIETLGRAWNVNSLKMGTTLACKKFGNVTTGLVQQQSQPNILEIACDGARNSKIEQACHDIWDVEIGEDVSFSLFPGLTCRENDYGGDFLDFYDICSEDGQGIAKINNILFALIDWLGPPLLNIIYKLDFQSVCSIGRYILSMNPSKFTEQMLGVAKYPVADILEYLRSLDICHQSDNVRIDLLKNLLVELSIMTYDEFCDYISTKHTREGYLKKAEMILKNALLTYVEKQRCNNVLSIVASLDEEGSHVQYLGYNLSVTSERSDFCQQAISALSASSSYHPSPYRFPSDLKARDWEPFSTPGELLPGLTFINLLEIEGAARRGETILKGLSVYCTVFKGFVVEQFEDEVAYNISSLCELVERGDLEGLEGMCQALFITIYDRPVGLKTVYPLPIAIFWGRQLTGITDISKEEICAAVDKLFNEKSLEDLVTSFAEFFIAGCLPPAHSVCQNWEETVCYWEPYCPEPVSNRRAPFQQMPSSKYVEEANAEFNEILSRLVSLLLIATDVDDGEEFCDKIARGIDPMSGRAFSGVADGLTVSGEVKEFRSQVLGLLTDIGRCSKFVEISLELAQDAAAYDDSEGGYSNRFYQVTGFSSPKQFCKAISDAHGITN</sequence>
<evidence type="ECO:0000313" key="3">
    <source>
        <dbReference type="Proteomes" id="UP001152320"/>
    </source>
</evidence>
<evidence type="ECO:0000256" key="1">
    <source>
        <dbReference type="SAM" id="SignalP"/>
    </source>
</evidence>